<evidence type="ECO:0000313" key="11">
    <source>
        <dbReference type="EMBL" id="HIW85909.1"/>
    </source>
</evidence>
<gene>
    <name evidence="11" type="ORF">IAA48_05380</name>
</gene>
<dbReference type="Pfam" id="PF05504">
    <property type="entry name" value="Spore_GerAC"/>
    <property type="match status" value="1"/>
</dbReference>
<evidence type="ECO:0000259" key="10">
    <source>
        <dbReference type="Pfam" id="PF25198"/>
    </source>
</evidence>
<keyword evidence="6" id="KW-0564">Palmitate</keyword>
<evidence type="ECO:0000256" key="8">
    <source>
        <dbReference type="SAM" id="SignalP"/>
    </source>
</evidence>
<protein>
    <submittedName>
        <fullName evidence="11">Ger(X)C family spore germination protein</fullName>
    </submittedName>
</protein>
<sequence length="376" mass="40492">MKISRIIKIFTCVFLSGILLSGCAGNENLKDLSVVEGMGIDRNEDSVTVIVQSLNLSKEGSGAEALSGNITMNEQGGGANISDAVQTAGQGMSKKLFFGQNKLLVLGWDYAGNDLQDCFDYLIRNPDSRPDVAVCISSSTADEALSSSIGGALVPSQAITELLYNGEHNGFAAYVTVNEMLNLYKDKTSDIYLPVVTASENSAVVSGIAVFNSTHLAAVLPQEQILGFLLLSDKTEQCFFEFESDPFGSAGAKLSDITTKARTRYADQTVVYSVEINATLSVEELEGGDLGSLTQQDLQNVAKQAQEELEGRCRSVFAACVQNKSDCLRIGERLAADCPSVYSSLSTDWAEQLGKIRFEISCSLKLEKVNENANRY</sequence>
<keyword evidence="7" id="KW-0449">Lipoprotein</keyword>
<dbReference type="PANTHER" id="PTHR35789:SF1">
    <property type="entry name" value="SPORE GERMINATION PROTEIN B3"/>
    <property type="match status" value="1"/>
</dbReference>
<dbReference type="InterPro" id="IPR057336">
    <property type="entry name" value="GerAC_N"/>
</dbReference>
<evidence type="ECO:0000256" key="1">
    <source>
        <dbReference type="ARBA" id="ARBA00004635"/>
    </source>
</evidence>
<evidence type="ECO:0000259" key="9">
    <source>
        <dbReference type="Pfam" id="PF05504"/>
    </source>
</evidence>
<evidence type="ECO:0000256" key="3">
    <source>
        <dbReference type="ARBA" id="ARBA00022544"/>
    </source>
</evidence>
<reference evidence="11" key="2">
    <citation type="submission" date="2021-04" db="EMBL/GenBank/DDBJ databases">
        <authorList>
            <person name="Gilroy R."/>
        </authorList>
    </citation>
    <scope>NUCLEOTIDE SEQUENCE</scope>
    <source>
        <strain evidence="11">421</strain>
    </source>
</reference>
<dbReference type="PROSITE" id="PS51257">
    <property type="entry name" value="PROKAR_LIPOPROTEIN"/>
    <property type="match status" value="1"/>
</dbReference>
<accession>A0A9D1RDM5</accession>
<dbReference type="NCBIfam" id="TIGR02887">
    <property type="entry name" value="spore_ger_x_C"/>
    <property type="match status" value="1"/>
</dbReference>
<feature type="domain" description="Spore germination protein N-terminal" evidence="10">
    <location>
        <begin position="27"/>
        <end position="197"/>
    </location>
</feature>
<evidence type="ECO:0000256" key="7">
    <source>
        <dbReference type="ARBA" id="ARBA00023288"/>
    </source>
</evidence>
<keyword evidence="3" id="KW-0309">Germination</keyword>
<organism evidence="11 12">
    <name type="scientific">Candidatus Eubacterium faecipullorum</name>
    <dbReference type="NCBI Taxonomy" id="2838571"/>
    <lineage>
        <taxon>Bacteria</taxon>
        <taxon>Bacillati</taxon>
        <taxon>Bacillota</taxon>
        <taxon>Clostridia</taxon>
        <taxon>Eubacteriales</taxon>
        <taxon>Eubacteriaceae</taxon>
        <taxon>Eubacterium</taxon>
    </lineage>
</organism>
<comment type="subcellular location">
    <subcellularLocation>
        <location evidence="1">Membrane</location>
        <topology evidence="1">Lipid-anchor</topology>
    </subcellularLocation>
</comment>
<evidence type="ECO:0000313" key="12">
    <source>
        <dbReference type="Proteomes" id="UP000824205"/>
    </source>
</evidence>
<comment type="similarity">
    <text evidence="2">Belongs to the GerABKC lipoprotein family.</text>
</comment>
<comment type="caution">
    <text evidence="11">The sequence shown here is derived from an EMBL/GenBank/DDBJ whole genome shotgun (WGS) entry which is preliminary data.</text>
</comment>
<proteinExistence type="inferred from homology"/>
<dbReference type="Proteomes" id="UP000824205">
    <property type="component" value="Unassembled WGS sequence"/>
</dbReference>
<evidence type="ECO:0000256" key="4">
    <source>
        <dbReference type="ARBA" id="ARBA00022729"/>
    </source>
</evidence>
<evidence type="ECO:0000256" key="5">
    <source>
        <dbReference type="ARBA" id="ARBA00023136"/>
    </source>
</evidence>
<keyword evidence="4 8" id="KW-0732">Signal</keyword>
<dbReference type="GO" id="GO:0016020">
    <property type="term" value="C:membrane"/>
    <property type="evidence" value="ECO:0007669"/>
    <property type="project" value="UniProtKB-SubCell"/>
</dbReference>
<dbReference type="EMBL" id="DXGE01000024">
    <property type="protein sequence ID" value="HIW85909.1"/>
    <property type="molecule type" value="Genomic_DNA"/>
</dbReference>
<dbReference type="PANTHER" id="PTHR35789">
    <property type="entry name" value="SPORE GERMINATION PROTEIN B3"/>
    <property type="match status" value="1"/>
</dbReference>
<evidence type="ECO:0000256" key="2">
    <source>
        <dbReference type="ARBA" id="ARBA00007886"/>
    </source>
</evidence>
<keyword evidence="5" id="KW-0472">Membrane</keyword>
<dbReference type="InterPro" id="IPR038501">
    <property type="entry name" value="Spore_GerAC_C_sf"/>
</dbReference>
<evidence type="ECO:0000256" key="6">
    <source>
        <dbReference type="ARBA" id="ARBA00023139"/>
    </source>
</evidence>
<dbReference type="Gene3D" id="3.30.300.210">
    <property type="entry name" value="Nutrient germinant receptor protein C, domain 3"/>
    <property type="match status" value="1"/>
</dbReference>
<feature type="chain" id="PRO_5038491828" evidence="8">
    <location>
        <begin position="25"/>
        <end position="376"/>
    </location>
</feature>
<dbReference type="InterPro" id="IPR008844">
    <property type="entry name" value="Spore_GerAC-like"/>
</dbReference>
<dbReference type="InterPro" id="IPR046953">
    <property type="entry name" value="Spore_GerAC-like_C"/>
</dbReference>
<name>A0A9D1RDM5_9FIRM</name>
<reference evidence="11" key="1">
    <citation type="journal article" date="2021" name="PeerJ">
        <title>Extensive microbial diversity within the chicken gut microbiome revealed by metagenomics and culture.</title>
        <authorList>
            <person name="Gilroy R."/>
            <person name="Ravi A."/>
            <person name="Getino M."/>
            <person name="Pursley I."/>
            <person name="Horton D.L."/>
            <person name="Alikhan N.F."/>
            <person name="Baker D."/>
            <person name="Gharbi K."/>
            <person name="Hall N."/>
            <person name="Watson M."/>
            <person name="Adriaenssens E.M."/>
            <person name="Foster-Nyarko E."/>
            <person name="Jarju S."/>
            <person name="Secka A."/>
            <person name="Antonio M."/>
            <person name="Oren A."/>
            <person name="Chaudhuri R.R."/>
            <person name="La Ragione R."/>
            <person name="Hildebrand F."/>
            <person name="Pallen M.J."/>
        </authorList>
    </citation>
    <scope>NUCLEOTIDE SEQUENCE</scope>
    <source>
        <strain evidence="11">421</strain>
    </source>
</reference>
<feature type="signal peptide" evidence="8">
    <location>
        <begin position="1"/>
        <end position="24"/>
    </location>
</feature>
<dbReference type="Pfam" id="PF25198">
    <property type="entry name" value="Spore_GerAC_N"/>
    <property type="match status" value="1"/>
</dbReference>
<feature type="domain" description="Spore germination GerAC-like C-terminal" evidence="9">
    <location>
        <begin position="206"/>
        <end position="368"/>
    </location>
</feature>
<dbReference type="AlphaFoldDB" id="A0A9D1RDM5"/>
<dbReference type="GO" id="GO:0009847">
    <property type="term" value="P:spore germination"/>
    <property type="evidence" value="ECO:0007669"/>
    <property type="project" value="InterPro"/>
</dbReference>